<evidence type="ECO:0000256" key="2">
    <source>
        <dbReference type="ARBA" id="ARBA00023125"/>
    </source>
</evidence>
<accession>A0A7C4RWL0</accession>
<gene>
    <name evidence="5" type="ORF">ENT77_06945</name>
</gene>
<dbReference type="SUPFAM" id="SSF53822">
    <property type="entry name" value="Periplasmic binding protein-like I"/>
    <property type="match status" value="1"/>
</dbReference>
<keyword evidence="2" id="KW-0238">DNA-binding</keyword>
<reference evidence="5" key="1">
    <citation type="journal article" date="2020" name="mSystems">
        <title>Genome- and Community-Level Interaction Insights into Carbon Utilization and Element Cycling Functions of Hydrothermarchaeota in Hydrothermal Sediment.</title>
        <authorList>
            <person name="Zhou Z."/>
            <person name="Liu Y."/>
            <person name="Xu W."/>
            <person name="Pan J."/>
            <person name="Luo Z.H."/>
            <person name="Li M."/>
        </authorList>
    </citation>
    <scope>NUCLEOTIDE SEQUENCE [LARGE SCALE GENOMIC DNA]</scope>
    <source>
        <strain evidence="5">SpSt-609</strain>
    </source>
</reference>
<evidence type="ECO:0000256" key="3">
    <source>
        <dbReference type="ARBA" id="ARBA00023163"/>
    </source>
</evidence>
<protein>
    <submittedName>
        <fullName evidence="5">LacI family transcriptional regulator</fullName>
    </submittedName>
</protein>
<dbReference type="Gene3D" id="1.10.260.40">
    <property type="entry name" value="lambda repressor-like DNA-binding domains"/>
    <property type="match status" value="1"/>
</dbReference>
<proteinExistence type="predicted"/>
<dbReference type="Pfam" id="PF13377">
    <property type="entry name" value="Peripla_BP_3"/>
    <property type="match status" value="1"/>
</dbReference>
<keyword evidence="1" id="KW-0805">Transcription regulation</keyword>
<feature type="domain" description="HTH lacI-type" evidence="4">
    <location>
        <begin position="14"/>
        <end position="67"/>
    </location>
</feature>
<dbReference type="SMART" id="SM00354">
    <property type="entry name" value="HTH_LACI"/>
    <property type="match status" value="1"/>
</dbReference>
<dbReference type="CDD" id="cd01392">
    <property type="entry name" value="HTH_LacI"/>
    <property type="match status" value="1"/>
</dbReference>
<dbReference type="SUPFAM" id="SSF47413">
    <property type="entry name" value="lambda repressor-like DNA-binding domains"/>
    <property type="match status" value="1"/>
</dbReference>
<dbReference type="AlphaFoldDB" id="A0A7C4RWL0"/>
<dbReference type="PROSITE" id="PS50932">
    <property type="entry name" value="HTH_LACI_2"/>
    <property type="match status" value="1"/>
</dbReference>
<name>A0A7C4RWL0_9BACT</name>
<evidence type="ECO:0000259" key="4">
    <source>
        <dbReference type="PROSITE" id="PS50932"/>
    </source>
</evidence>
<dbReference type="PANTHER" id="PTHR30146:SF24">
    <property type="entry name" value="XYLOSE OPERON REGULATORY PROTEIN"/>
    <property type="match status" value="1"/>
</dbReference>
<comment type="caution">
    <text evidence="5">The sequence shown here is derived from an EMBL/GenBank/DDBJ whole genome shotgun (WGS) entry which is preliminary data.</text>
</comment>
<dbReference type="PANTHER" id="PTHR30146">
    <property type="entry name" value="LACI-RELATED TRANSCRIPTIONAL REPRESSOR"/>
    <property type="match status" value="1"/>
</dbReference>
<dbReference type="InterPro" id="IPR010982">
    <property type="entry name" value="Lambda_DNA-bd_dom_sf"/>
</dbReference>
<keyword evidence="3" id="KW-0804">Transcription</keyword>
<evidence type="ECO:0000313" key="5">
    <source>
        <dbReference type="EMBL" id="HGU40920.1"/>
    </source>
</evidence>
<dbReference type="Pfam" id="PF00356">
    <property type="entry name" value="LacI"/>
    <property type="match status" value="1"/>
</dbReference>
<organism evidence="5">
    <name type="scientific">Fervidobacterium thailandense</name>
    <dbReference type="NCBI Taxonomy" id="1008305"/>
    <lineage>
        <taxon>Bacteria</taxon>
        <taxon>Thermotogati</taxon>
        <taxon>Thermotogota</taxon>
        <taxon>Thermotogae</taxon>
        <taxon>Thermotogales</taxon>
        <taxon>Fervidobacteriaceae</taxon>
        <taxon>Fervidobacterium</taxon>
    </lineage>
</organism>
<dbReference type="GO" id="GO:0000976">
    <property type="term" value="F:transcription cis-regulatory region binding"/>
    <property type="evidence" value="ECO:0007669"/>
    <property type="project" value="TreeGrafter"/>
</dbReference>
<dbReference type="InterPro" id="IPR000843">
    <property type="entry name" value="HTH_LacI"/>
</dbReference>
<dbReference type="Gene3D" id="3.40.50.2300">
    <property type="match status" value="2"/>
</dbReference>
<dbReference type="GO" id="GO:0003700">
    <property type="term" value="F:DNA-binding transcription factor activity"/>
    <property type="evidence" value="ECO:0007669"/>
    <property type="project" value="TreeGrafter"/>
</dbReference>
<dbReference type="EMBL" id="DSZY01000030">
    <property type="protein sequence ID" value="HGU40920.1"/>
    <property type="molecule type" value="Genomic_DNA"/>
</dbReference>
<evidence type="ECO:0000256" key="1">
    <source>
        <dbReference type="ARBA" id="ARBA00023015"/>
    </source>
</evidence>
<dbReference type="PROSITE" id="PS00356">
    <property type="entry name" value="HTH_LACI_1"/>
    <property type="match status" value="1"/>
</dbReference>
<dbReference type="InterPro" id="IPR028082">
    <property type="entry name" value="Peripla_BP_I"/>
</dbReference>
<dbReference type="InterPro" id="IPR046335">
    <property type="entry name" value="LacI/GalR-like_sensor"/>
</dbReference>
<dbReference type="PRINTS" id="PR00036">
    <property type="entry name" value="HTHLACI"/>
</dbReference>
<sequence>MPEEYDKNRQKRCTIRDVADFAGVSIATVSRVINGAKNVSEETRRKVIRAIRSLGFKPMPALRKSAELLYNIGVLVPDLRGYHYNEIVMAIEDYASKSNFETLISIPKMLPEEEQHVLDQFFKRKIDGVILAELYTGVKYLEPFLKSGVPLVAVDYNIEEILCDSVNVDNIGGAVTVMNYLYTKGHRKVLYLRGPQISPAAVHREKGIRKFLDRHRDVDVFLSESEGYNPEDGYEGVSRHLKKHGLNFTAIFSVNDWSAVGAIAALREYGFEIPKDVSIVGFDNAPYSSYLTPPLTTVHQPRWEMGQTAAQLLIDRILGRGSRIARNVLLPTKLVERSSVRDIGKR</sequence>